<comment type="similarity">
    <text evidence="2">Belongs to the ATPase delta chain family.</text>
</comment>
<dbReference type="Proteomes" id="UP001162131">
    <property type="component" value="Unassembled WGS sequence"/>
</dbReference>
<keyword evidence="7" id="KW-0472">Membrane</keyword>
<evidence type="ECO:0000256" key="3">
    <source>
        <dbReference type="ARBA" id="ARBA00022448"/>
    </source>
</evidence>
<evidence type="ECO:0000256" key="6">
    <source>
        <dbReference type="ARBA" id="ARBA00023078"/>
    </source>
</evidence>
<evidence type="ECO:0000313" key="9">
    <source>
        <dbReference type="EMBL" id="CAG9324797.1"/>
    </source>
</evidence>
<dbReference type="InterPro" id="IPR026015">
    <property type="entry name" value="ATP_synth_OSCP/delta_N_sf"/>
</dbReference>
<organism evidence="9 10">
    <name type="scientific">Blepharisma stoltei</name>
    <dbReference type="NCBI Taxonomy" id="1481888"/>
    <lineage>
        <taxon>Eukaryota</taxon>
        <taxon>Sar</taxon>
        <taxon>Alveolata</taxon>
        <taxon>Ciliophora</taxon>
        <taxon>Postciliodesmatophora</taxon>
        <taxon>Heterotrichea</taxon>
        <taxon>Heterotrichida</taxon>
        <taxon>Blepharismidae</taxon>
        <taxon>Blepharisma</taxon>
    </lineage>
</organism>
<dbReference type="NCBIfam" id="TIGR01145">
    <property type="entry name" value="ATP_synt_delta"/>
    <property type="match status" value="1"/>
</dbReference>
<keyword evidence="5" id="KW-0406">Ion transport</keyword>
<dbReference type="Gene3D" id="1.10.520.20">
    <property type="entry name" value="N-terminal domain of the delta subunit of the F1F0-ATP synthase"/>
    <property type="match status" value="1"/>
</dbReference>
<dbReference type="GO" id="GO:0016020">
    <property type="term" value="C:membrane"/>
    <property type="evidence" value="ECO:0007669"/>
    <property type="project" value="UniProtKB-SubCell"/>
</dbReference>
<sequence>MITKVFRRFSLLSDRYAQTIFKAAGEHGEIEKVSEDMKFITELHNTSPEFKAILVDPTIKKTKVNEILEELGDKANFTDTTKKLIQLLLVSKRLFEIPDIAKSFENQLKEREKKETVKVVSATPLSDTEKLDVQKALQDHDKTKKYELSYDVDPSILGGLQLYYPTAFMDLSLRSRLAKIKEEVGNLAV</sequence>
<keyword evidence="10" id="KW-1185">Reference proteome</keyword>
<evidence type="ECO:0000256" key="7">
    <source>
        <dbReference type="ARBA" id="ARBA00023136"/>
    </source>
</evidence>
<gene>
    <name evidence="9" type="ORF">BSTOLATCC_MIC36576</name>
</gene>
<evidence type="ECO:0000256" key="2">
    <source>
        <dbReference type="ARBA" id="ARBA00007046"/>
    </source>
</evidence>
<dbReference type="InterPro" id="IPR000711">
    <property type="entry name" value="ATPase_OSCP/dsu"/>
</dbReference>
<keyword evidence="6" id="KW-0793">Thylakoid</keyword>
<dbReference type="GO" id="GO:0046933">
    <property type="term" value="F:proton-transporting ATP synthase activity, rotational mechanism"/>
    <property type="evidence" value="ECO:0007669"/>
    <property type="project" value="InterPro"/>
</dbReference>
<proteinExistence type="inferred from homology"/>
<dbReference type="EMBL" id="CAJZBQ010000036">
    <property type="protein sequence ID" value="CAG9324797.1"/>
    <property type="molecule type" value="Genomic_DNA"/>
</dbReference>
<dbReference type="AlphaFoldDB" id="A0AAU9JI92"/>
<name>A0AAU9JI92_9CILI</name>
<comment type="subcellular location">
    <subcellularLocation>
        <location evidence="1">Membrane</location>
    </subcellularLocation>
</comment>
<keyword evidence="8" id="KW-0066">ATP synthesis</keyword>
<dbReference type="Pfam" id="PF00213">
    <property type="entry name" value="OSCP"/>
    <property type="match status" value="1"/>
</dbReference>
<accession>A0AAU9JI92</accession>
<dbReference type="PANTHER" id="PTHR11910">
    <property type="entry name" value="ATP SYNTHASE DELTA CHAIN"/>
    <property type="match status" value="1"/>
</dbReference>
<evidence type="ECO:0000256" key="5">
    <source>
        <dbReference type="ARBA" id="ARBA00023065"/>
    </source>
</evidence>
<reference evidence="9" key="1">
    <citation type="submission" date="2021-09" db="EMBL/GenBank/DDBJ databases">
        <authorList>
            <consortium name="AG Swart"/>
            <person name="Singh M."/>
            <person name="Singh A."/>
            <person name="Seah K."/>
            <person name="Emmerich C."/>
        </authorList>
    </citation>
    <scope>NUCLEOTIDE SEQUENCE</scope>
    <source>
        <strain evidence="9">ATCC30299</strain>
    </source>
</reference>
<evidence type="ECO:0000313" key="10">
    <source>
        <dbReference type="Proteomes" id="UP001162131"/>
    </source>
</evidence>
<protein>
    <recommendedName>
        <fullName evidence="11">ATP synthase F(1) sector subunit delta</fullName>
    </recommendedName>
</protein>
<evidence type="ECO:0000256" key="8">
    <source>
        <dbReference type="ARBA" id="ARBA00023310"/>
    </source>
</evidence>
<evidence type="ECO:0000256" key="4">
    <source>
        <dbReference type="ARBA" id="ARBA00022781"/>
    </source>
</evidence>
<evidence type="ECO:0008006" key="11">
    <source>
        <dbReference type="Google" id="ProtNLM"/>
    </source>
</evidence>
<keyword evidence="4" id="KW-0375">Hydrogen ion transport</keyword>
<dbReference type="SUPFAM" id="SSF47928">
    <property type="entry name" value="N-terminal domain of the delta subunit of the F1F0-ATP synthase"/>
    <property type="match status" value="1"/>
</dbReference>
<keyword evidence="3" id="KW-0813">Transport</keyword>
<dbReference type="HAMAP" id="MF_01416">
    <property type="entry name" value="ATP_synth_delta_bact"/>
    <property type="match status" value="1"/>
</dbReference>
<evidence type="ECO:0000256" key="1">
    <source>
        <dbReference type="ARBA" id="ARBA00004370"/>
    </source>
</evidence>
<dbReference type="PRINTS" id="PR00125">
    <property type="entry name" value="ATPASEDELTA"/>
</dbReference>
<comment type="caution">
    <text evidence="9">The sequence shown here is derived from an EMBL/GenBank/DDBJ whole genome shotgun (WGS) entry which is preliminary data.</text>
</comment>